<dbReference type="Gramene" id="OIW08285">
    <property type="protein sequence ID" value="OIW08285"/>
    <property type="gene ID" value="TanjilG_21751"/>
</dbReference>
<dbReference type="EMBL" id="CM007367">
    <property type="protein sequence ID" value="OIW08285.1"/>
    <property type="molecule type" value="Genomic_DNA"/>
</dbReference>
<reference evidence="1 2" key="1">
    <citation type="journal article" date="2017" name="Plant Biotechnol. J.">
        <title>A comprehensive draft genome sequence for lupin (Lupinus angustifolius), an emerging health food: insights into plant-microbe interactions and legume evolution.</title>
        <authorList>
            <person name="Hane J.K."/>
            <person name="Ming Y."/>
            <person name="Kamphuis L.G."/>
            <person name="Nelson M.N."/>
            <person name="Garg G."/>
            <person name="Atkins C.A."/>
            <person name="Bayer P.E."/>
            <person name="Bravo A."/>
            <person name="Bringans S."/>
            <person name="Cannon S."/>
            <person name="Edwards D."/>
            <person name="Foley R."/>
            <person name="Gao L.L."/>
            <person name="Harrison M.J."/>
            <person name="Huang W."/>
            <person name="Hurgobin B."/>
            <person name="Li S."/>
            <person name="Liu C.W."/>
            <person name="McGrath A."/>
            <person name="Morahan G."/>
            <person name="Murray J."/>
            <person name="Weller J."/>
            <person name="Jian J."/>
            <person name="Singh K.B."/>
        </authorList>
    </citation>
    <scope>NUCLEOTIDE SEQUENCE [LARGE SCALE GENOMIC DNA]</scope>
    <source>
        <strain evidence="2">cv. Tanjil</strain>
        <tissue evidence="1">Whole plant</tissue>
    </source>
</reference>
<dbReference type="AlphaFoldDB" id="A0A1J7I2J4"/>
<protein>
    <submittedName>
        <fullName evidence="1">Uncharacterized protein</fullName>
    </submittedName>
</protein>
<accession>A0A1J7I2J4</accession>
<gene>
    <name evidence="1" type="ORF">TanjilG_21751</name>
</gene>
<sequence>MFPSGPSMCKTGKSSTESYIVSHNILLFHAAAYRRYFKVSKKQISSQRMINTKKKKVY</sequence>
<name>A0A1J7I2J4_LUPAN</name>
<organism evidence="1 2">
    <name type="scientific">Lupinus angustifolius</name>
    <name type="common">Narrow-leaved blue lupine</name>
    <dbReference type="NCBI Taxonomy" id="3871"/>
    <lineage>
        <taxon>Eukaryota</taxon>
        <taxon>Viridiplantae</taxon>
        <taxon>Streptophyta</taxon>
        <taxon>Embryophyta</taxon>
        <taxon>Tracheophyta</taxon>
        <taxon>Spermatophyta</taxon>
        <taxon>Magnoliopsida</taxon>
        <taxon>eudicotyledons</taxon>
        <taxon>Gunneridae</taxon>
        <taxon>Pentapetalae</taxon>
        <taxon>rosids</taxon>
        <taxon>fabids</taxon>
        <taxon>Fabales</taxon>
        <taxon>Fabaceae</taxon>
        <taxon>Papilionoideae</taxon>
        <taxon>50 kb inversion clade</taxon>
        <taxon>genistoids sensu lato</taxon>
        <taxon>core genistoids</taxon>
        <taxon>Genisteae</taxon>
        <taxon>Lupinus</taxon>
    </lineage>
</organism>
<keyword evidence="2" id="KW-1185">Reference proteome</keyword>
<evidence type="ECO:0000313" key="1">
    <source>
        <dbReference type="EMBL" id="OIW08285.1"/>
    </source>
</evidence>
<proteinExistence type="predicted"/>
<evidence type="ECO:0000313" key="2">
    <source>
        <dbReference type="Proteomes" id="UP000188354"/>
    </source>
</evidence>
<dbReference type="Gene3D" id="3.20.20.80">
    <property type="entry name" value="Glycosidases"/>
    <property type="match status" value="1"/>
</dbReference>
<dbReference type="Proteomes" id="UP000188354">
    <property type="component" value="Chromosome LG07"/>
</dbReference>